<evidence type="ECO:0000256" key="2">
    <source>
        <dbReference type="SAM" id="Phobius"/>
    </source>
</evidence>
<proteinExistence type="predicted"/>
<dbReference type="OrthoDB" id="4148626at2759"/>
<evidence type="ECO:0000256" key="1">
    <source>
        <dbReference type="SAM" id="MobiDB-lite"/>
    </source>
</evidence>
<feature type="compositionally biased region" description="Low complexity" evidence="1">
    <location>
        <begin position="295"/>
        <end position="307"/>
    </location>
</feature>
<dbReference type="GeneID" id="27351107"/>
<feature type="compositionally biased region" description="Polar residues" evidence="1">
    <location>
        <begin position="391"/>
        <end position="402"/>
    </location>
</feature>
<accession>A0A0D2BZI5</accession>
<keyword evidence="2" id="KW-1133">Transmembrane helix</keyword>
<reference evidence="3 4" key="1">
    <citation type="submission" date="2015-01" db="EMBL/GenBank/DDBJ databases">
        <title>The Genome Sequence of Cladophialophora immunda CBS83496.</title>
        <authorList>
            <consortium name="The Broad Institute Genomics Platform"/>
            <person name="Cuomo C."/>
            <person name="de Hoog S."/>
            <person name="Gorbushina A."/>
            <person name="Stielow B."/>
            <person name="Teixiera M."/>
            <person name="Abouelleil A."/>
            <person name="Chapman S.B."/>
            <person name="Priest M."/>
            <person name="Young S.K."/>
            <person name="Wortman J."/>
            <person name="Nusbaum C."/>
            <person name="Birren B."/>
        </authorList>
    </citation>
    <scope>NUCLEOTIDE SEQUENCE [LARGE SCALE GENOMIC DNA]</scope>
    <source>
        <strain evidence="3 4">CBS 83496</strain>
    </source>
</reference>
<dbReference type="Proteomes" id="UP000054466">
    <property type="component" value="Unassembled WGS sequence"/>
</dbReference>
<dbReference type="VEuPathDB" id="FungiDB:PV07_11913"/>
<keyword evidence="2" id="KW-0812">Transmembrane</keyword>
<gene>
    <name evidence="3" type="ORF">PV07_11913</name>
</gene>
<feature type="compositionally biased region" description="Polar residues" evidence="1">
    <location>
        <begin position="217"/>
        <end position="239"/>
    </location>
</feature>
<feature type="compositionally biased region" description="Polar residues" evidence="1">
    <location>
        <begin position="279"/>
        <end position="292"/>
    </location>
</feature>
<dbReference type="EMBL" id="KN847046">
    <property type="protein sequence ID" value="KIW23735.1"/>
    <property type="molecule type" value="Genomic_DNA"/>
</dbReference>
<feature type="compositionally biased region" description="Polar residues" evidence="1">
    <location>
        <begin position="423"/>
        <end position="443"/>
    </location>
</feature>
<sequence length="484" mass="53116">MKTLLNDTGLPLWVYIVIIAVGSTLLLVTLAVALRCWFLRRRAKQQREVDNLTGPLRRVTLRRGRMVPTSQHLSLTGSKFGMRQFGMLADNESAMTGRKSPFEWWATIMDRSQSRQDQMSQVETASIITRPTSRATTITARRDLYNSTPVQTPEKSKDVTTTRTWEITIPSPTPSPSPLGPNRHTNFSRSFSNRAPCSPVTQRSQATLSRISERSPHQSMISAINGPSVSPQTCSSYHSAINALDSSPLPGQSPQLSPVPPQEPMSLAVPAPDARSLRASLTSQHDQPTSLSLMPPSSRQQRQSPSPTTASRPPELKPPQYSMPPSAYRSSFNNVHTPISSSFYRQANQSQFNLSHPGQDSNTSSPATSTTQLSRVSVSSIGPSGIIYDTQVPSSHNPTEYWSTRMDGQDVSNGRSGSAPRSGHSSRNPSTDQTLRPQNTSSGLHREQERENVMGILTVPGKNNTKVLRKKSLKRVQVVSSVAP</sequence>
<feature type="compositionally biased region" description="Polar residues" evidence="1">
    <location>
        <begin position="183"/>
        <end position="210"/>
    </location>
</feature>
<protein>
    <submittedName>
        <fullName evidence="3">Uncharacterized protein</fullName>
    </submittedName>
</protein>
<keyword evidence="4" id="KW-1185">Reference proteome</keyword>
<feature type="region of interest" description="Disordered" evidence="1">
    <location>
        <begin position="167"/>
        <end position="333"/>
    </location>
</feature>
<feature type="transmembrane region" description="Helical" evidence="2">
    <location>
        <begin position="12"/>
        <end position="38"/>
    </location>
</feature>
<evidence type="ECO:0000313" key="3">
    <source>
        <dbReference type="EMBL" id="KIW23735.1"/>
    </source>
</evidence>
<feature type="region of interest" description="Disordered" evidence="1">
    <location>
        <begin position="352"/>
        <end position="451"/>
    </location>
</feature>
<dbReference type="HOGENOM" id="CLU_042300_0_0_1"/>
<feature type="compositionally biased region" description="Low complexity" evidence="1">
    <location>
        <begin position="244"/>
        <end position="256"/>
    </location>
</feature>
<name>A0A0D2BZI5_9EURO</name>
<dbReference type="RefSeq" id="XP_016243951.1">
    <property type="nucleotide sequence ID" value="XM_016399389.1"/>
</dbReference>
<feature type="compositionally biased region" description="Polar residues" evidence="1">
    <location>
        <begin position="352"/>
        <end position="373"/>
    </location>
</feature>
<evidence type="ECO:0000313" key="4">
    <source>
        <dbReference type="Proteomes" id="UP000054466"/>
    </source>
</evidence>
<organism evidence="3 4">
    <name type="scientific">Cladophialophora immunda</name>
    <dbReference type="NCBI Taxonomy" id="569365"/>
    <lineage>
        <taxon>Eukaryota</taxon>
        <taxon>Fungi</taxon>
        <taxon>Dikarya</taxon>
        <taxon>Ascomycota</taxon>
        <taxon>Pezizomycotina</taxon>
        <taxon>Eurotiomycetes</taxon>
        <taxon>Chaetothyriomycetidae</taxon>
        <taxon>Chaetothyriales</taxon>
        <taxon>Herpotrichiellaceae</taxon>
        <taxon>Cladophialophora</taxon>
    </lineage>
</organism>
<keyword evidence="2" id="KW-0472">Membrane</keyword>
<feature type="compositionally biased region" description="Low complexity" evidence="1">
    <location>
        <begin position="374"/>
        <end position="387"/>
    </location>
</feature>
<dbReference type="AlphaFoldDB" id="A0A0D2BZI5"/>